<feature type="coiled-coil region" evidence="1">
    <location>
        <begin position="791"/>
        <end position="825"/>
    </location>
</feature>
<feature type="domain" description="B30.2/SPRY" evidence="2">
    <location>
        <begin position="1544"/>
        <end position="1740"/>
    </location>
</feature>
<dbReference type="Proteomes" id="UP000265140">
    <property type="component" value="Chromosome 3"/>
</dbReference>
<evidence type="ECO:0000313" key="3">
    <source>
        <dbReference type="Ensembl" id="ENSELUP00000092540.1"/>
    </source>
</evidence>
<evidence type="ECO:0000259" key="2">
    <source>
        <dbReference type="PROSITE" id="PS50188"/>
    </source>
</evidence>
<feature type="coiled-coil region" evidence="1">
    <location>
        <begin position="565"/>
        <end position="599"/>
    </location>
</feature>
<dbReference type="Pfam" id="PF13765">
    <property type="entry name" value="PRY"/>
    <property type="match status" value="1"/>
</dbReference>
<dbReference type="SUPFAM" id="SSF49899">
    <property type="entry name" value="Concanavalin A-like lectins/glucanases"/>
    <property type="match status" value="1"/>
</dbReference>
<feature type="coiled-coil region" evidence="1">
    <location>
        <begin position="302"/>
        <end position="439"/>
    </location>
</feature>
<dbReference type="PANTHER" id="PTHR24103">
    <property type="entry name" value="E3 UBIQUITIN-PROTEIN LIGASE TRIM"/>
    <property type="match status" value="1"/>
</dbReference>
<keyword evidence="4" id="KW-1185">Reference proteome</keyword>
<dbReference type="Gene3D" id="2.60.120.920">
    <property type="match status" value="1"/>
</dbReference>
<organism evidence="3 4">
    <name type="scientific">Esox lucius</name>
    <name type="common">Northern pike</name>
    <dbReference type="NCBI Taxonomy" id="8010"/>
    <lineage>
        <taxon>Eukaryota</taxon>
        <taxon>Metazoa</taxon>
        <taxon>Chordata</taxon>
        <taxon>Craniata</taxon>
        <taxon>Vertebrata</taxon>
        <taxon>Euteleostomi</taxon>
        <taxon>Actinopterygii</taxon>
        <taxon>Neopterygii</taxon>
        <taxon>Teleostei</taxon>
        <taxon>Protacanthopterygii</taxon>
        <taxon>Esociformes</taxon>
        <taxon>Esocidae</taxon>
        <taxon>Esox</taxon>
    </lineage>
</organism>
<dbReference type="Pfam" id="PF00622">
    <property type="entry name" value="SPRY"/>
    <property type="match status" value="1"/>
</dbReference>
<feature type="coiled-coil region" evidence="1">
    <location>
        <begin position="674"/>
        <end position="765"/>
    </location>
</feature>
<reference evidence="3 4" key="1">
    <citation type="submission" date="2020-02" db="EMBL/GenBank/DDBJ databases">
        <title>Esox lucius (northern pike) genome, fEsoLuc1, primary haplotype.</title>
        <authorList>
            <person name="Myers G."/>
            <person name="Karagic N."/>
            <person name="Meyer A."/>
            <person name="Pippel M."/>
            <person name="Reichard M."/>
            <person name="Winkler S."/>
            <person name="Tracey A."/>
            <person name="Sims Y."/>
            <person name="Howe K."/>
            <person name="Rhie A."/>
            <person name="Formenti G."/>
            <person name="Durbin R."/>
            <person name="Fedrigo O."/>
            <person name="Jarvis E.D."/>
        </authorList>
    </citation>
    <scope>NUCLEOTIDE SEQUENCE [LARGE SCALE GENOMIC DNA]</scope>
</reference>
<dbReference type="PROSITE" id="PS50188">
    <property type="entry name" value="B302_SPRY"/>
    <property type="match status" value="1"/>
</dbReference>
<feature type="coiled-coil region" evidence="1">
    <location>
        <begin position="144"/>
        <end position="171"/>
    </location>
</feature>
<feature type="coiled-coil region" evidence="1">
    <location>
        <begin position="1309"/>
        <end position="1544"/>
    </location>
</feature>
<accession>A0AAY5KW66</accession>
<evidence type="ECO:0000256" key="1">
    <source>
        <dbReference type="SAM" id="Coils"/>
    </source>
</evidence>
<feature type="coiled-coil region" evidence="1">
    <location>
        <begin position="960"/>
        <end position="1167"/>
    </location>
</feature>
<dbReference type="InterPro" id="IPR003879">
    <property type="entry name" value="Butyrophylin_SPRY"/>
</dbReference>
<dbReference type="InterPro" id="IPR050143">
    <property type="entry name" value="TRIM/RBCC"/>
</dbReference>
<feature type="coiled-coil region" evidence="1">
    <location>
        <begin position="248"/>
        <end position="275"/>
    </location>
</feature>
<feature type="coiled-coil region" evidence="1">
    <location>
        <begin position="1256"/>
        <end position="1283"/>
    </location>
</feature>
<keyword evidence="1" id="KW-0175">Coiled coil</keyword>
<dbReference type="SMART" id="SM00449">
    <property type="entry name" value="SPRY"/>
    <property type="match status" value="1"/>
</dbReference>
<evidence type="ECO:0000313" key="4">
    <source>
        <dbReference type="Proteomes" id="UP000265140"/>
    </source>
</evidence>
<dbReference type="InterPro" id="IPR003877">
    <property type="entry name" value="SPRY_dom"/>
</dbReference>
<dbReference type="SMART" id="SM00589">
    <property type="entry name" value="PRY"/>
    <property type="match status" value="1"/>
</dbReference>
<dbReference type="FunFam" id="2.60.120.920:FF:000004">
    <property type="entry name" value="Butyrophilin subfamily 1 member A1"/>
    <property type="match status" value="1"/>
</dbReference>
<dbReference type="InterPro" id="IPR043136">
    <property type="entry name" value="B30.2/SPRY_sf"/>
</dbReference>
<reference evidence="3" key="2">
    <citation type="submission" date="2025-08" db="UniProtKB">
        <authorList>
            <consortium name="Ensembl"/>
        </authorList>
    </citation>
    <scope>IDENTIFICATION</scope>
</reference>
<proteinExistence type="predicted"/>
<protein>
    <recommendedName>
        <fullName evidence="2">B30.2/SPRY domain-containing protein</fullName>
    </recommendedName>
</protein>
<dbReference type="CDD" id="cd13733">
    <property type="entry name" value="SPRY_PRY_C-I_1"/>
    <property type="match status" value="1"/>
</dbReference>
<dbReference type="GeneTree" id="ENSGT01040000240385"/>
<dbReference type="InterPro" id="IPR013320">
    <property type="entry name" value="ConA-like_dom_sf"/>
</dbReference>
<dbReference type="InterPro" id="IPR001870">
    <property type="entry name" value="B30.2/SPRY"/>
</dbReference>
<dbReference type="Ensembl" id="ENSELUT00000091631.1">
    <property type="protein sequence ID" value="ENSELUP00000092540.1"/>
    <property type="gene ID" value="ENSELUG00000033200.2"/>
</dbReference>
<feature type="coiled-coil region" evidence="1">
    <location>
        <begin position="469"/>
        <end position="513"/>
    </location>
</feature>
<reference evidence="3" key="3">
    <citation type="submission" date="2025-09" db="UniProtKB">
        <authorList>
            <consortium name="Ensembl"/>
        </authorList>
    </citation>
    <scope>IDENTIFICATION</scope>
</reference>
<dbReference type="PRINTS" id="PR01407">
    <property type="entry name" value="BUTYPHLNCDUF"/>
</dbReference>
<dbReference type="InterPro" id="IPR006574">
    <property type="entry name" value="PRY"/>
</dbReference>
<name>A0AAY5KW66_ESOLU</name>
<sequence>MIFWGGLVLFFVVIWKLEGITQFLFLLESIFFYPPTPPWMKKVNISLLYKSWMTLERVQISDRQQSDRIMAGMKTTLVCLLLICLLQDSLSRHGSHALRPRIQRELKGSKTRVTDIQTVLTEYNISLPDGFIDYEVDCTVVNRCSGLEEQLDETKRKLQQKTRHAIQLEQDAYNLQATVRKLKVQSGTCTVNISGQIENLQSELEVKMRQLEQISHDKGIMVLRITLLTSAVKELQKKISLTSTPTKNTELQSDLEEIKRQLKFKTQELEKNSQNSKLVLEIIDLQTEIWELQKTNRTQETLNKISVLQRQLDRRINELESNPMGSDNTEIVMMIMTLESEVAELQKRIVEVNEKSKTEMTNLKKQLEDLIQQLKDKILELPEDNTNMELTEEILKLQNTISNLSRQISNLEKMTNDQHAELQKQLNMKAKQLQSWKEKVKGEEDAYTQLIVQIIYIMKEQRDFQVQRKDEHQKTRNQINDLIKQIESKKEDIVQLQAENQALREQLMENNATCASFKIKFDKVKEEVEDKINLLNNQRSGISKLILTIVALNDEVKWLRTQIMSPEASDRIDELQKQLEQKNRELKMKSKELQDISSNGQNILRMIQVQNLIWEFQKGPETQDNTDQIAVLQKELGELIAEMEEKKNDDSKIVLMIMSLKSEIVHLQKRLSTHSQTTAQIVELEKQLEFKKKLLAKLVEQIGKDDQKSPEFSKHRNQITEIENSLEKLKDATPDIDIPEITTQLKEREKQLEDKLQELKEMGGNNYYLIVEILNLQKKLRDIRYAASQRLNASAATVTELQQTLEAEKEKTTRCLAQNKDLEKRMSDKHAYCSELQKRYDNLQGKLKTTLNGMEKTAGYSNKLILEVWSLTNEVGDLKMRTASSAEEANEIQELLKAKTEELTTKTEQLKKNAPQPNNILRIIEIYKEIFNLQKGVTNENTFNQIDGLQTELDTLIGMVQDKENTNSKLILQIIALQNQVTRLQRQRFEFNQTSVAKITDLENQLEKTRQQLNEKTQALKSTVNIIPQLNSVIMDLRNKLTNLQITLSDFKQKSTDRIEELQNLMEQKSKKLEDKTTELRLVNDKNAEQILTIIEVQQQMKELRTEESQAKDKAEADIAGLKEQLMAKKEESARCLVQNKLLKNELADKEGNCSVIKERLTNLQTEQAALLNKTGEKDKLLLQVWSLKNEVLDLNNKIESSADDTSNLQVALAEKIKLLKMKTEELEKNVPEPKKILKIIAIQDIIYKLEKGVTNETTFNRIAELEKELEELVATVQDKNNGNCKTILQIIALQNQVARLQKQTLKFNQTFEAKIAELENQLEQTRDQLNEKKRQLKKTAIAISKLSAEIITLRDNLNNLEKELSELKEANKARIEELEGLLEQKHKELEDKTTELKVADAKNAENVLKVVELQEEMKQIREEGSNASEKKIFELNTKLTAKTKENLRLESKNKELEKIVKETKTVCDDIQSSCKEGTQENNKIKEERNKLQQQLQQMEDQSNDLKLTLRGTKEENARLQKEKANLQETVTDLQQEIENIKAGPTAAPIPTVNPDTILHRVKVGLDPNTAHPKVTLSDDGTEMLVSQTRRNVDRSPERYDLAIAALGKIGYDKGRTYWEVDVLGQTCYNIGVASASANRNGLLRLRPASGYWTLMLSRTGALQAYIGKPFNLQLSVLPQKLGILLDYPAGEISFYNAGTRSLLYTFTGNTFTEKLYPFVSACVDMQKKDVPIVFNSVGSVSWLQ</sequence>